<sequence length="859" mass="96460">MGLRLGMKKFSLFICALMLFYGLEAFHIVGGEIEFITIEPGVYRINLIQYRDEAQQQNTDPDGSVTVYVYSNKDHRLVSTHLLPLSAVSDVFYTNPECSIEELKTSRVVYTSVVELEPARYADAEGYYIEWERCCRNVDIVNVENPRDTGMKYVVEIPPLWKNWKPFINSSPVLLKPLSDYACVNQLYYTNFTGTDPDGDSLVYRLVTPLNSSASDPAVPIPQPKPHIPVYWAEGYSLENTVPGNPPLRITSQGLLTVNPKTKGLYVFSVLVEEWRDQVKIGEVQRDFQMLVRDGCDPPDPPVVGIQIPGNDSFDPEVDVLTYALEDDKCFDFFVTNISVGEQITLRAVPVNFDEELDDLFSITQSFVNPGQDTLVVQVCAPGCPPIRDGPFIIDLIASDDACPLPQMDTARLTIVVEPPPNQFPDFTSLGSGYTINENEVLTLGFTATDADNDSLEMIMYVPGIEDPSELGLFVEVTRSENGLMEGTLTWDTNCQIYDFSSLKNFQLALLPEDFDICEVENPNVVWLNMGVILPPNTSPEVTLASDHVITARDGDVISFDVLATDLDQDTVNLSLQPLGFQGSGIGVSFAEASGVGSVNSLFQWEVDCSLLDLAEKRTYEFLFIAEDEDRCDEVNQDTVVFTVNLDIPENNRPEMREYADTVLKINVPFEMDISAFDFDAGDSVTIEFLNPSRLPRSESLFFERKTGLGEVTSTLYWTPECSLLDLGQESGFFEISFLAYDDACPVQKQYTMSITFEVRETQELFLGFEPPNVFTPNGDGHNDTYTLTNLTQPRQNLPPDNCDDAFQYISIHDRSGISVFRSEQRDFVWDGKNVPSGVYYYVIKYDQTQYKGFLQVLK</sequence>
<protein>
    <submittedName>
        <fullName evidence="1">Gliding motility-associated C-terminal domain-containing protein</fullName>
    </submittedName>
</protein>
<keyword evidence="2" id="KW-1185">Reference proteome</keyword>
<name>A0ABW7NEL1_9BACT</name>
<evidence type="ECO:0000313" key="1">
    <source>
        <dbReference type="EMBL" id="MFH6986072.1"/>
    </source>
</evidence>
<organism evidence="1 2">
    <name type="scientific">Marinoscillum luteum</name>
    <dbReference type="NCBI Taxonomy" id="861051"/>
    <lineage>
        <taxon>Bacteria</taxon>
        <taxon>Pseudomonadati</taxon>
        <taxon>Bacteroidota</taxon>
        <taxon>Cytophagia</taxon>
        <taxon>Cytophagales</taxon>
        <taxon>Reichenbachiellaceae</taxon>
        <taxon>Marinoscillum</taxon>
    </lineage>
</organism>
<comment type="caution">
    <text evidence="1">The sequence shown here is derived from an EMBL/GenBank/DDBJ whole genome shotgun (WGS) entry which is preliminary data.</text>
</comment>
<proteinExistence type="predicted"/>
<accession>A0ABW7NEL1</accession>
<dbReference type="EMBL" id="JBIPKE010000020">
    <property type="protein sequence ID" value="MFH6986072.1"/>
    <property type="molecule type" value="Genomic_DNA"/>
</dbReference>
<dbReference type="Proteomes" id="UP001610063">
    <property type="component" value="Unassembled WGS sequence"/>
</dbReference>
<reference evidence="1 2" key="1">
    <citation type="journal article" date="2013" name="Int. J. Syst. Evol. Microbiol.">
        <title>Marinoscillum luteum sp. nov., isolated from marine sediment.</title>
        <authorList>
            <person name="Cha I.T."/>
            <person name="Park S.J."/>
            <person name="Kim S.J."/>
            <person name="Kim J.G."/>
            <person name="Jung M.Y."/>
            <person name="Shin K.S."/>
            <person name="Kwon K.K."/>
            <person name="Yang S.H."/>
            <person name="Seo Y.S."/>
            <person name="Rhee S.K."/>
        </authorList>
    </citation>
    <scope>NUCLEOTIDE SEQUENCE [LARGE SCALE GENOMIC DNA]</scope>
    <source>
        <strain evidence="1 2">KCTC 23939</strain>
    </source>
</reference>
<gene>
    <name evidence="1" type="ORF">ACHKAR_21645</name>
</gene>
<evidence type="ECO:0000313" key="2">
    <source>
        <dbReference type="Proteomes" id="UP001610063"/>
    </source>
</evidence>
<dbReference type="RefSeq" id="WP_395419574.1">
    <property type="nucleotide sequence ID" value="NZ_JBIPKE010000020.1"/>
</dbReference>
<dbReference type="Pfam" id="PF13585">
    <property type="entry name" value="CHU_C"/>
    <property type="match status" value="1"/>
</dbReference>